<evidence type="ECO:0000313" key="1">
    <source>
        <dbReference type="EMBL" id="KAE9587321.1"/>
    </source>
</evidence>
<proteinExistence type="predicted"/>
<accession>A0A6A4NEZ9</accession>
<protein>
    <submittedName>
        <fullName evidence="1">Uncharacterized protein</fullName>
    </submittedName>
</protein>
<dbReference type="EMBL" id="WOCE01000023">
    <property type="protein sequence ID" value="KAE9587321.1"/>
    <property type="molecule type" value="Genomic_DNA"/>
</dbReference>
<comment type="caution">
    <text evidence="1">The sequence shown here is derived from an EMBL/GenBank/DDBJ whole genome shotgun (WGS) entry which is preliminary data.</text>
</comment>
<keyword evidence="2" id="KW-1185">Reference proteome</keyword>
<sequence>MLNFFGRIKGHDQAEAKSFGRQLAAYNIDGNESRFPILDSNYILLNNSRVIYVVLLVTFKNIRQYFGSLNLE</sequence>
<dbReference type="AlphaFoldDB" id="A0A6A4NEZ9"/>
<organism evidence="1 2">
    <name type="scientific">Lupinus albus</name>
    <name type="common">White lupine</name>
    <name type="synonym">Lupinus termis</name>
    <dbReference type="NCBI Taxonomy" id="3870"/>
    <lineage>
        <taxon>Eukaryota</taxon>
        <taxon>Viridiplantae</taxon>
        <taxon>Streptophyta</taxon>
        <taxon>Embryophyta</taxon>
        <taxon>Tracheophyta</taxon>
        <taxon>Spermatophyta</taxon>
        <taxon>Magnoliopsida</taxon>
        <taxon>eudicotyledons</taxon>
        <taxon>Gunneridae</taxon>
        <taxon>Pentapetalae</taxon>
        <taxon>rosids</taxon>
        <taxon>fabids</taxon>
        <taxon>Fabales</taxon>
        <taxon>Fabaceae</taxon>
        <taxon>Papilionoideae</taxon>
        <taxon>50 kb inversion clade</taxon>
        <taxon>genistoids sensu lato</taxon>
        <taxon>core genistoids</taxon>
        <taxon>Genisteae</taxon>
        <taxon>Lupinus</taxon>
    </lineage>
</organism>
<evidence type="ECO:0000313" key="2">
    <source>
        <dbReference type="Proteomes" id="UP000447434"/>
    </source>
</evidence>
<name>A0A6A4NEZ9_LUPAL</name>
<reference evidence="2" key="1">
    <citation type="journal article" date="2020" name="Nat. Commun.">
        <title>Genome sequence of the cluster root forming white lupin.</title>
        <authorList>
            <person name="Hufnagel B."/>
            <person name="Marques A."/>
            <person name="Soriano A."/>
            <person name="Marques L."/>
            <person name="Divol F."/>
            <person name="Doumas P."/>
            <person name="Sallet E."/>
            <person name="Mancinotti D."/>
            <person name="Carrere S."/>
            <person name="Marande W."/>
            <person name="Arribat S."/>
            <person name="Keller J."/>
            <person name="Huneau C."/>
            <person name="Blein T."/>
            <person name="Aime D."/>
            <person name="Laguerre M."/>
            <person name="Taylor J."/>
            <person name="Schubert V."/>
            <person name="Nelson M."/>
            <person name="Geu-Flores F."/>
            <person name="Crespi M."/>
            <person name="Gallardo-Guerrero K."/>
            <person name="Delaux P.-M."/>
            <person name="Salse J."/>
            <person name="Berges H."/>
            <person name="Guyot R."/>
            <person name="Gouzy J."/>
            <person name="Peret B."/>
        </authorList>
    </citation>
    <scope>NUCLEOTIDE SEQUENCE [LARGE SCALE GENOMIC DNA]</scope>
    <source>
        <strain evidence="2">cv. Amiga</strain>
    </source>
</reference>
<dbReference type="Proteomes" id="UP000447434">
    <property type="component" value="Chromosome 23"/>
</dbReference>
<gene>
    <name evidence="1" type="ORF">Lalb_Chr23g0272411</name>
</gene>